<sequence>MDKTTDDLARISKKSKRTDDLERSSKKNHLVLVNTFGDVYGGGVCSELSETVSSNVSQNVVSLASFYGNFTLMCYLCTTLSYLYFFHHS</sequence>
<dbReference type="AlphaFoldDB" id="A0A1E5UJI2"/>
<organism evidence="2 3">
    <name type="scientific">Dichanthelium oligosanthes</name>
    <dbReference type="NCBI Taxonomy" id="888268"/>
    <lineage>
        <taxon>Eukaryota</taxon>
        <taxon>Viridiplantae</taxon>
        <taxon>Streptophyta</taxon>
        <taxon>Embryophyta</taxon>
        <taxon>Tracheophyta</taxon>
        <taxon>Spermatophyta</taxon>
        <taxon>Magnoliopsida</taxon>
        <taxon>Liliopsida</taxon>
        <taxon>Poales</taxon>
        <taxon>Poaceae</taxon>
        <taxon>PACMAD clade</taxon>
        <taxon>Panicoideae</taxon>
        <taxon>Panicodae</taxon>
        <taxon>Paniceae</taxon>
        <taxon>Dichantheliinae</taxon>
        <taxon>Dichanthelium</taxon>
    </lineage>
</organism>
<dbReference type="Proteomes" id="UP000095767">
    <property type="component" value="Unassembled WGS sequence"/>
</dbReference>
<name>A0A1E5UJI2_9POAL</name>
<keyword evidence="1" id="KW-0472">Membrane</keyword>
<keyword evidence="1" id="KW-0812">Transmembrane</keyword>
<accession>A0A1E5UJI2</accession>
<gene>
    <name evidence="2" type="ORF">BAE44_0025953</name>
</gene>
<feature type="transmembrane region" description="Helical" evidence="1">
    <location>
        <begin position="66"/>
        <end position="86"/>
    </location>
</feature>
<evidence type="ECO:0000313" key="3">
    <source>
        <dbReference type="Proteomes" id="UP000095767"/>
    </source>
</evidence>
<evidence type="ECO:0000313" key="2">
    <source>
        <dbReference type="EMBL" id="OEL13029.1"/>
    </source>
</evidence>
<reference evidence="2 3" key="1">
    <citation type="submission" date="2016-09" db="EMBL/GenBank/DDBJ databases">
        <title>The draft genome of Dichanthelium oligosanthes: A C3 panicoid grass species.</title>
        <authorList>
            <person name="Studer A.J."/>
            <person name="Schnable J.C."/>
            <person name="Brutnell T.P."/>
        </authorList>
    </citation>
    <scope>NUCLEOTIDE SEQUENCE [LARGE SCALE GENOMIC DNA]</scope>
    <source>
        <strain evidence="3">cv. Kellogg 1175</strain>
        <tissue evidence="2">Leaf</tissue>
    </source>
</reference>
<dbReference type="EMBL" id="LWDX02075015">
    <property type="protein sequence ID" value="OEL13029.1"/>
    <property type="molecule type" value="Genomic_DNA"/>
</dbReference>
<comment type="caution">
    <text evidence="2">The sequence shown here is derived from an EMBL/GenBank/DDBJ whole genome shotgun (WGS) entry which is preliminary data.</text>
</comment>
<keyword evidence="3" id="KW-1185">Reference proteome</keyword>
<evidence type="ECO:0000256" key="1">
    <source>
        <dbReference type="SAM" id="Phobius"/>
    </source>
</evidence>
<keyword evidence="1" id="KW-1133">Transmembrane helix</keyword>
<protein>
    <submittedName>
        <fullName evidence="2">Uncharacterized protein</fullName>
    </submittedName>
</protein>
<proteinExistence type="predicted"/>